<dbReference type="SUPFAM" id="SSF52058">
    <property type="entry name" value="L domain-like"/>
    <property type="match status" value="1"/>
</dbReference>
<dbReference type="Proteomes" id="UP001054821">
    <property type="component" value="Chromosome 6"/>
</dbReference>
<name>A0AAD4VLJ5_PRUDU</name>
<evidence type="ECO:0000259" key="5">
    <source>
        <dbReference type="Pfam" id="PF08263"/>
    </source>
</evidence>
<dbReference type="PANTHER" id="PTHR48060:SF21">
    <property type="entry name" value="L DOMAIN-LIKE PROTEIN"/>
    <property type="match status" value="1"/>
</dbReference>
<keyword evidence="2 4" id="KW-0732">Signal</keyword>
<dbReference type="Pfam" id="PF08263">
    <property type="entry name" value="LRRNT_2"/>
    <property type="match status" value="1"/>
</dbReference>
<accession>A0AAD4VLJ5</accession>
<protein>
    <recommendedName>
        <fullName evidence="5">Leucine-rich repeat-containing N-terminal plant-type domain-containing protein</fullName>
    </recommendedName>
</protein>
<keyword evidence="7" id="KW-1185">Reference proteome</keyword>
<dbReference type="AlphaFoldDB" id="A0AAD4VLJ5"/>
<evidence type="ECO:0000256" key="1">
    <source>
        <dbReference type="ARBA" id="ARBA00022614"/>
    </source>
</evidence>
<evidence type="ECO:0000256" key="4">
    <source>
        <dbReference type="SAM" id="SignalP"/>
    </source>
</evidence>
<feature type="chain" id="PRO_5042109035" description="Leucine-rich repeat-containing N-terminal plant-type domain-containing protein" evidence="4">
    <location>
        <begin position="36"/>
        <end position="139"/>
    </location>
</feature>
<dbReference type="EMBL" id="JAJFAZ020000006">
    <property type="protein sequence ID" value="KAI5326816.1"/>
    <property type="molecule type" value="Genomic_DNA"/>
</dbReference>
<dbReference type="InterPro" id="IPR032675">
    <property type="entry name" value="LRR_dom_sf"/>
</dbReference>
<dbReference type="InterPro" id="IPR053211">
    <property type="entry name" value="DNA_repair-toleration"/>
</dbReference>
<evidence type="ECO:0000256" key="2">
    <source>
        <dbReference type="ARBA" id="ARBA00022729"/>
    </source>
</evidence>
<keyword evidence="3" id="KW-0677">Repeat</keyword>
<organism evidence="6 7">
    <name type="scientific">Prunus dulcis</name>
    <name type="common">Almond</name>
    <name type="synonym">Amygdalus dulcis</name>
    <dbReference type="NCBI Taxonomy" id="3755"/>
    <lineage>
        <taxon>Eukaryota</taxon>
        <taxon>Viridiplantae</taxon>
        <taxon>Streptophyta</taxon>
        <taxon>Embryophyta</taxon>
        <taxon>Tracheophyta</taxon>
        <taxon>Spermatophyta</taxon>
        <taxon>Magnoliopsida</taxon>
        <taxon>eudicotyledons</taxon>
        <taxon>Gunneridae</taxon>
        <taxon>Pentapetalae</taxon>
        <taxon>rosids</taxon>
        <taxon>fabids</taxon>
        <taxon>Rosales</taxon>
        <taxon>Rosaceae</taxon>
        <taxon>Amygdaloideae</taxon>
        <taxon>Amygdaleae</taxon>
        <taxon>Prunus</taxon>
    </lineage>
</organism>
<keyword evidence="1" id="KW-0433">Leucine-rich repeat</keyword>
<evidence type="ECO:0000256" key="3">
    <source>
        <dbReference type="ARBA" id="ARBA00022737"/>
    </source>
</evidence>
<dbReference type="PANTHER" id="PTHR48060">
    <property type="entry name" value="DNA DAMAGE-REPAIR/TOLERATION PROTEIN DRT100"/>
    <property type="match status" value="1"/>
</dbReference>
<feature type="signal peptide" evidence="4">
    <location>
        <begin position="1"/>
        <end position="35"/>
    </location>
</feature>
<dbReference type="Gene3D" id="3.80.10.10">
    <property type="entry name" value="Ribonuclease Inhibitor"/>
    <property type="match status" value="1"/>
</dbReference>
<feature type="domain" description="Leucine-rich repeat-containing N-terminal plant-type" evidence="5">
    <location>
        <begin position="41"/>
        <end position="76"/>
    </location>
</feature>
<proteinExistence type="predicted"/>
<reference evidence="6 7" key="1">
    <citation type="journal article" date="2022" name="G3 (Bethesda)">
        <title>Whole-genome sequence and methylome profiling of the almond [Prunus dulcis (Mill.) D.A. Webb] cultivar 'Nonpareil'.</title>
        <authorList>
            <person name="D'Amico-Willman K.M."/>
            <person name="Ouma W.Z."/>
            <person name="Meulia T."/>
            <person name="Sideli G.M."/>
            <person name="Gradziel T.M."/>
            <person name="Fresnedo-Ramirez J."/>
        </authorList>
    </citation>
    <scope>NUCLEOTIDE SEQUENCE [LARGE SCALE GENOMIC DNA]</scope>
    <source>
        <strain evidence="6">Clone GOH B32 T37-40</strain>
    </source>
</reference>
<evidence type="ECO:0000313" key="7">
    <source>
        <dbReference type="Proteomes" id="UP001054821"/>
    </source>
</evidence>
<gene>
    <name evidence="6" type="ORF">L3X38_035890</name>
</gene>
<evidence type="ECO:0000313" key="6">
    <source>
        <dbReference type="EMBL" id="KAI5326816.1"/>
    </source>
</evidence>
<comment type="caution">
    <text evidence="6">The sequence shown here is derived from an EMBL/GenBank/DDBJ whole genome shotgun (WGS) entry which is preliminary data.</text>
</comment>
<sequence length="139" mass="15791">MEHKWVSVFCHCNPLNFRALLLIFFVLLCSNLSQSVDLYPDDKASVLLFRSCLQDPSQSLSSWVGSDCTNWTGITCENQTGRVVSVNLTNMNLSGQIHPNLCKLPFLEHLVLSGKQLYLHNSVMFWHSTQSQNSTSWLQ</sequence>
<dbReference type="InterPro" id="IPR013210">
    <property type="entry name" value="LRR_N_plant-typ"/>
</dbReference>